<evidence type="ECO:0000313" key="3">
    <source>
        <dbReference type="Proteomes" id="UP000230423"/>
    </source>
</evidence>
<keyword evidence="3" id="KW-1185">Reference proteome</keyword>
<evidence type="ECO:0000256" key="1">
    <source>
        <dbReference type="SAM" id="Phobius"/>
    </source>
</evidence>
<gene>
    <name evidence="2" type="ORF">TELCIR_13786</name>
</gene>
<evidence type="ECO:0000313" key="2">
    <source>
        <dbReference type="EMBL" id="PIO64581.1"/>
    </source>
</evidence>
<accession>A0A2G9U2T6</accession>
<sequence length="73" mass="7853">MLEDVLYEVLPVIGFALSASSILILVVMRKAAGAFRFTLWFASIDLCTGLATVYAGFYGIVATVYGTTGEVRI</sequence>
<dbReference type="AlphaFoldDB" id="A0A2G9U2T6"/>
<feature type="transmembrane region" description="Helical" evidence="1">
    <location>
        <begin position="39"/>
        <end position="65"/>
    </location>
</feature>
<keyword evidence="1" id="KW-0472">Membrane</keyword>
<keyword evidence="1" id="KW-1133">Transmembrane helix</keyword>
<feature type="transmembrane region" description="Helical" evidence="1">
    <location>
        <begin position="6"/>
        <end position="27"/>
    </location>
</feature>
<proteinExistence type="predicted"/>
<reference evidence="2 3" key="1">
    <citation type="submission" date="2015-09" db="EMBL/GenBank/DDBJ databases">
        <title>Draft genome of the parasitic nematode Teladorsagia circumcincta isolate WARC Sus (inbred).</title>
        <authorList>
            <person name="Mitreva M."/>
        </authorList>
    </citation>
    <scope>NUCLEOTIDE SEQUENCE [LARGE SCALE GENOMIC DNA]</scope>
    <source>
        <strain evidence="2 3">S</strain>
    </source>
</reference>
<keyword evidence="1" id="KW-0812">Transmembrane</keyword>
<dbReference type="OrthoDB" id="5868556at2759"/>
<dbReference type="Proteomes" id="UP000230423">
    <property type="component" value="Unassembled WGS sequence"/>
</dbReference>
<organism evidence="2 3">
    <name type="scientific">Teladorsagia circumcincta</name>
    <name type="common">Brown stomach worm</name>
    <name type="synonym">Ostertagia circumcincta</name>
    <dbReference type="NCBI Taxonomy" id="45464"/>
    <lineage>
        <taxon>Eukaryota</taxon>
        <taxon>Metazoa</taxon>
        <taxon>Ecdysozoa</taxon>
        <taxon>Nematoda</taxon>
        <taxon>Chromadorea</taxon>
        <taxon>Rhabditida</taxon>
        <taxon>Rhabditina</taxon>
        <taxon>Rhabditomorpha</taxon>
        <taxon>Strongyloidea</taxon>
        <taxon>Trichostrongylidae</taxon>
        <taxon>Teladorsagia</taxon>
    </lineage>
</organism>
<protein>
    <submittedName>
        <fullName evidence="2">Uncharacterized protein</fullName>
    </submittedName>
</protein>
<name>A0A2G9U2T6_TELCI</name>
<dbReference type="EMBL" id="KZ349770">
    <property type="protein sequence ID" value="PIO64581.1"/>
    <property type="molecule type" value="Genomic_DNA"/>
</dbReference>